<organism evidence="2 3">
    <name type="scientific">Didymella exigua CBS 183.55</name>
    <dbReference type="NCBI Taxonomy" id="1150837"/>
    <lineage>
        <taxon>Eukaryota</taxon>
        <taxon>Fungi</taxon>
        <taxon>Dikarya</taxon>
        <taxon>Ascomycota</taxon>
        <taxon>Pezizomycotina</taxon>
        <taxon>Dothideomycetes</taxon>
        <taxon>Pleosporomycetidae</taxon>
        <taxon>Pleosporales</taxon>
        <taxon>Pleosporineae</taxon>
        <taxon>Didymellaceae</taxon>
        <taxon>Didymella</taxon>
    </lineage>
</organism>
<protein>
    <submittedName>
        <fullName evidence="2">Uncharacterized protein</fullName>
    </submittedName>
</protein>
<accession>A0A6A5R6F6</accession>
<feature type="compositionally biased region" description="Basic and acidic residues" evidence="1">
    <location>
        <begin position="9"/>
        <end position="19"/>
    </location>
</feature>
<proteinExistence type="predicted"/>
<name>A0A6A5R6F6_9PLEO</name>
<feature type="compositionally biased region" description="Basic residues" evidence="1">
    <location>
        <begin position="20"/>
        <end position="29"/>
    </location>
</feature>
<dbReference type="RefSeq" id="XP_033443222.1">
    <property type="nucleotide sequence ID" value="XM_033594364.1"/>
</dbReference>
<dbReference type="AlphaFoldDB" id="A0A6A5R6F6"/>
<dbReference type="EMBL" id="ML979012">
    <property type="protein sequence ID" value="KAF1922969.1"/>
    <property type="molecule type" value="Genomic_DNA"/>
</dbReference>
<evidence type="ECO:0000313" key="3">
    <source>
        <dbReference type="Proteomes" id="UP000800082"/>
    </source>
</evidence>
<keyword evidence="3" id="KW-1185">Reference proteome</keyword>
<evidence type="ECO:0000313" key="2">
    <source>
        <dbReference type="EMBL" id="KAF1922969.1"/>
    </source>
</evidence>
<evidence type="ECO:0000256" key="1">
    <source>
        <dbReference type="SAM" id="MobiDB-lite"/>
    </source>
</evidence>
<feature type="region of interest" description="Disordered" evidence="1">
    <location>
        <begin position="1"/>
        <end position="52"/>
    </location>
</feature>
<sequence length="68" mass="7628">MWYPAASRDGPRTSKEPRIHASRWTRRRPPIYPPTSSAPTQSAQTARRRTPVNDETITALLIATVNGI</sequence>
<dbReference type="GeneID" id="54352032"/>
<feature type="compositionally biased region" description="Polar residues" evidence="1">
    <location>
        <begin position="34"/>
        <end position="45"/>
    </location>
</feature>
<dbReference type="Proteomes" id="UP000800082">
    <property type="component" value="Unassembled WGS sequence"/>
</dbReference>
<reference evidence="2" key="1">
    <citation type="journal article" date="2020" name="Stud. Mycol.">
        <title>101 Dothideomycetes genomes: a test case for predicting lifestyles and emergence of pathogens.</title>
        <authorList>
            <person name="Haridas S."/>
            <person name="Albert R."/>
            <person name="Binder M."/>
            <person name="Bloem J."/>
            <person name="Labutti K."/>
            <person name="Salamov A."/>
            <person name="Andreopoulos B."/>
            <person name="Baker S."/>
            <person name="Barry K."/>
            <person name="Bills G."/>
            <person name="Bluhm B."/>
            <person name="Cannon C."/>
            <person name="Castanera R."/>
            <person name="Culley D."/>
            <person name="Daum C."/>
            <person name="Ezra D."/>
            <person name="Gonzalez J."/>
            <person name="Henrissat B."/>
            <person name="Kuo A."/>
            <person name="Liang C."/>
            <person name="Lipzen A."/>
            <person name="Lutzoni F."/>
            <person name="Magnuson J."/>
            <person name="Mondo S."/>
            <person name="Nolan M."/>
            <person name="Ohm R."/>
            <person name="Pangilinan J."/>
            <person name="Park H.-J."/>
            <person name="Ramirez L."/>
            <person name="Alfaro M."/>
            <person name="Sun H."/>
            <person name="Tritt A."/>
            <person name="Yoshinaga Y."/>
            <person name="Zwiers L.-H."/>
            <person name="Turgeon B."/>
            <person name="Goodwin S."/>
            <person name="Spatafora J."/>
            <person name="Crous P."/>
            <person name="Grigoriev I."/>
        </authorList>
    </citation>
    <scope>NUCLEOTIDE SEQUENCE</scope>
    <source>
        <strain evidence="2">CBS 183.55</strain>
    </source>
</reference>
<gene>
    <name evidence="2" type="ORF">M421DRAFT_426342</name>
</gene>